<gene>
    <name evidence="2" type="ORF">AVDCRST_MAG78-1136</name>
</gene>
<organism evidence="2">
    <name type="scientific">uncultured Rubrobacteraceae bacterium</name>
    <dbReference type="NCBI Taxonomy" id="349277"/>
    <lineage>
        <taxon>Bacteria</taxon>
        <taxon>Bacillati</taxon>
        <taxon>Actinomycetota</taxon>
        <taxon>Rubrobacteria</taxon>
        <taxon>Rubrobacterales</taxon>
        <taxon>Rubrobacteraceae</taxon>
        <taxon>environmental samples</taxon>
    </lineage>
</organism>
<sequence>MVAAGVLLIGRVYPLLQENLRGERMETPDAVDESGRGLSGRTG</sequence>
<name>A0A6J4PRV4_9ACTN</name>
<protein>
    <submittedName>
        <fullName evidence="2">Uncharacterized protein</fullName>
    </submittedName>
</protein>
<accession>A0A6J4PRV4</accession>
<evidence type="ECO:0000313" key="2">
    <source>
        <dbReference type="EMBL" id="CAA9422525.1"/>
    </source>
</evidence>
<dbReference type="AlphaFoldDB" id="A0A6J4PRV4"/>
<evidence type="ECO:0000256" key="1">
    <source>
        <dbReference type="SAM" id="MobiDB-lite"/>
    </source>
</evidence>
<reference evidence="2" key="1">
    <citation type="submission" date="2020-02" db="EMBL/GenBank/DDBJ databases">
        <authorList>
            <person name="Meier V. D."/>
        </authorList>
    </citation>
    <scope>NUCLEOTIDE SEQUENCE</scope>
    <source>
        <strain evidence="2">AVDCRST_MAG78</strain>
    </source>
</reference>
<dbReference type="EMBL" id="CADCVB010000085">
    <property type="protein sequence ID" value="CAA9422525.1"/>
    <property type="molecule type" value="Genomic_DNA"/>
</dbReference>
<feature type="region of interest" description="Disordered" evidence="1">
    <location>
        <begin position="23"/>
        <end position="43"/>
    </location>
</feature>
<proteinExistence type="predicted"/>